<organism evidence="2 3">
    <name type="scientific">Mycena chlorophos</name>
    <name type="common">Agaric fungus</name>
    <name type="synonym">Agaricus chlorophos</name>
    <dbReference type="NCBI Taxonomy" id="658473"/>
    <lineage>
        <taxon>Eukaryota</taxon>
        <taxon>Fungi</taxon>
        <taxon>Dikarya</taxon>
        <taxon>Basidiomycota</taxon>
        <taxon>Agaricomycotina</taxon>
        <taxon>Agaricomycetes</taxon>
        <taxon>Agaricomycetidae</taxon>
        <taxon>Agaricales</taxon>
        <taxon>Marasmiineae</taxon>
        <taxon>Mycenaceae</taxon>
        <taxon>Mycena</taxon>
    </lineage>
</organism>
<dbReference type="EMBL" id="DF837735">
    <property type="protein sequence ID" value="GAT42320.1"/>
    <property type="molecule type" value="Genomic_DNA"/>
</dbReference>
<reference evidence="2" key="1">
    <citation type="submission" date="2014-09" db="EMBL/GenBank/DDBJ databases">
        <title>Genome sequence of the luminous mushroom Mycena chlorophos for searching fungal bioluminescence genes.</title>
        <authorList>
            <person name="Tanaka Y."/>
            <person name="Kasuga D."/>
            <person name="Oba Y."/>
            <person name="Hase S."/>
            <person name="Sato K."/>
            <person name="Oba Y."/>
            <person name="Sakakibara Y."/>
        </authorList>
    </citation>
    <scope>NUCLEOTIDE SEQUENCE</scope>
</reference>
<evidence type="ECO:0000256" key="1">
    <source>
        <dbReference type="SAM" id="MobiDB-lite"/>
    </source>
</evidence>
<protein>
    <submittedName>
        <fullName evidence="2">Uncharacterized protein</fullName>
    </submittedName>
</protein>
<sequence>CLRRLHNNLGSDPPRPSTSWTHAQNFATPFRRYHETPSCLAGAFKS</sequence>
<accession>A0ABQ0KTW4</accession>
<name>A0ABQ0KTW4_MYCCL</name>
<evidence type="ECO:0000313" key="3">
    <source>
        <dbReference type="Proteomes" id="UP000815677"/>
    </source>
</evidence>
<proteinExistence type="predicted"/>
<gene>
    <name evidence="2" type="ORF">MCHLO_00039</name>
</gene>
<evidence type="ECO:0000313" key="2">
    <source>
        <dbReference type="EMBL" id="GAT42320.1"/>
    </source>
</evidence>
<dbReference type="Proteomes" id="UP000815677">
    <property type="component" value="Unassembled WGS sequence"/>
</dbReference>
<keyword evidence="3" id="KW-1185">Reference proteome</keyword>
<feature type="region of interest" description="Disordered" evidence="1">
    <location>
        <begin position="1"/>
        <end position="22"/>
    </location>
</feature>
<feature type="non-terminal residue" evidence="2">
    <location>
        <position position="1"/>
    </location>
</feature>